<dbReference type="GO" id="GO:0046872">
    <property type="term" value="F:metal ion binding"/>
    <property type="evidence" value="ECO:0007669"/>
    <property type="project" value="UniProtKB-KW"/>
</dbReference>
<feature type="region of interest" description="Disordered" evidence="4">
    <location>
        <begin position="1"/>
        <end position="25"/>
    </location>
</feature>
<gene>
    <name evidence="6" type="ORF">BOX15_Mlig026807g3</name>
</gene>
<keyword evidence="1" id="KW-0479">Metal-binding</keyword>
<feature type="domain" description="LIM zinc-binding" evidence="5">
    <location>
        <begin position="277"/>
        <end position="316"/>
    </location>
</feature>
<feature type="compositionally biased region" description="Polar residues" evidence="4">
    <location>
        <begin position="185"/>
        <end position="199"/>
    </location>
</feature>
<evidence type="ECO:0000259" key="5">
    <source>
        <dbReference type="Pfam" id="PF00412"/>
    </source>
</evidence>
<dbReference type="EMBL" id="NIVC01000093">
    <property type="protein sequence ID" value="PAA91206.1"/>
    <property type="molecule type" value="Genomic_DNA"/>
</dbReference>
<keyword evidence="3" id="KW-0440">LIM domain</keyword>
<organism evidence="6 7">
    <name type="scientific">Macrostomum lignano</name>
    <dbReference type="NCBI Taxonomy" id="282301"/>
    <lineage>
        <taxon>Eukaryota</taxon>
        <taxon>Metazoa</taxon>
        <taxon>Spiralia</taxon>
        <taxon>Lophotrochozoa</taxon>
        <taxon>Platyhelminthes</taxon>
        <taxon>Rhabditophora</taxon>
        <taxon>Macrostomorpha</taxon>
        <taxon>Macrostomida</taxon>
        <taxon>Macrostomidae</taxon>
        <taxon>Macrostomum</taxon>
    </lineage>
</organism>
<evidence type="ECO:0000256" key="2">
    <source>
        <dbReference type="ARBA" id="ARBA00022833"/>
    </source>
</evidence>
<feature type="region of interest" description="Disordered" evidence="4">
    <location>
        <begin position="180"/>
        <end position="199"/>
    </location>
</feature>
<dbReference type="Proteomes" id="UP000215902">
    <property type="component" value="Unassembled WGS sequence"/>
</dbReference>
<feature type="region of interest" description="Disordered" evidence="4">
    <location>
        <begin position="237"/>
        <end position="257"/>
    </location>
</feature>
<proteinExistence type="predicted"/>
<protein>
    <recommendedName>
        <fullName evidence="5">LIM zinc-binding domain-containing protein</fullName>
    </recommendedName>
</protein>
<keyword evidence="7" id="KW-1185">Reference proteome</keyword>
<accession>A0A267GYV7</accession>
<name>A0A267GYV7_9PLAT</name>
<dbReference type="InterPro" id="IPR001781">
    <property type="entry name" value="Znf_LIM"/>
</dbReference>
<comment type="caution">
    <text evidence="6">The sequence shown here is derived from an EMBL/GenBank/DDBJ whole genome shotgun (WGS) entry which is preliminary data.</text>
</comment>
<evidence type="ECO:0000256" key="1">
    <source>
        <dbReference type="ARBA" id="ARBA00022723"/>
    </source>
</evidence>
<sequence length="391" mass="43805">MATAPPTQPSPSAAAAAPSLPDAGGSAQRFPELLLKLRGHRNTDIRDGKCRIVYRSELDPRWTEPQVIDESVVIERNRLESLNLQRINPDVKERTHVKCICTRLLNLREDWYAHLYDGTIICNACARCFRCRTLCFTAAKKLNSIDGFVLCNTCMLSYGRYKEPKIKIRLQPLPKSLGDMETEAAKQQSTPVQESHMTTESIQANNANSSNGAGAAEGGGGATVEVLTEPRFRKEGRRPLRQILYPDPRKPNHNRPDYRFEPPPYLAVDRNIGPQACPSCQQQALSQALVVPGIARVYHERAFQCAACQKPMHSGYQLPDIQFEGCSCPTKPMVWCTKVACQQARLLHHSEANCQLEPLHPGGRPKRDVPGILPRFDPKDLKKYHKERHAA</sequence>
<evidence type="ECO:0000256" key="4">
    <source>
        <dbReference type="SAM" id="MobiDB-lite"/>
    </source>
</evidence>
<keyword evidence="2" id="KW-0862">Zinc</keyword>
<evidence type="ECO:0000256" key="3">
    <source>
        <dbReference type="ARBA" id="ARBA00023038"/>
    </source>
</evidence>
<reference evidence="6 7" key="1">
    <citation type="submission" date="2017-06" db="EMBL/GenBank/DDBJ databases">
        <title>A platform for efficient transgenesis in Macrostomum lignano, a flatworm model organism for stem cell research.</title>
        <authorList>
            <person name="Berezikov E."/>
        </authorList>
    </citation>
    <scope>NUCLEOTIDE SEQUENCE [LARGE SCALE GENOMIC DNA]</scope>
    <source>
        <strain evidence="6">DV1</strain>
        <tissue evidence="6">Whole organism</tissue>
    </source>
</reference>
<feature type="compositionally biased region" description="Basic residues" evidence="4">
    <location>
        <begin position="382"/>
        <end position="391"/>
    </location>
</feature>
<evidence type="ECO:0000313" key="7">
    <source>
        <dbReference type="Proteomes" id="UP000215902"/>
    </source>
</evidence>
<dbReference type="Pfam" id="PF00412">
    <property type="entry name" value="LIM"/>
    <property type="match status" value="1"/>
</dbReference>
<evidence type="ECO:0000313" key="6">
    <source>
        <dbReference type="EMBL" id="PAA91206.1"/>
    </source>
</evidence>
<feature type="compositionally biased region" description="Basic and acidic residues" evidence="4">
    <location>
        <begin position="247"/>
        <end position="257"/>
    </location>
</feature>
<feature type="region of interest" description="Disordered" evidence="4">
    <location>
        <begin position="358"/>
        <end position="391"/>
    </location>
</feature>
<dbReference type="AlphaFoldDB" id="A0A267GYV7"/>